<dbReference type="Proteomes" id="UP000199706">
    <property type="component" value="Unassembled WGS sequence"/>
</dbReference>
<dbReference type="RefSeq" id="WP_175772753.1">
    <property type="nucleotide sequence ID" value="NZ_CADERL010000020.1"/>
</dbReference>
<protein>
    <recommendedName>
        <fullName evidence="4">Lipoprotein</fullName>
    </recommendedName>
</protein>
<reference evidence="2 3" key="1">
    <citation type="submission" date="2016-10" db="EMBL/GenBank/DDBJ databases">
        <authorList>
            <person name="de Groot N.N."/>
        </authorList>
    </citation>
    <scope>NUCLEOTIDE SEQUENCE [LARGE SCALE GENOMIC DNA]</scope>
    <source>
        <strain evidence="2 3">LMG 2247</strain>
    </source>
</reference>
<gene>
    <name evidence="2" type="ORF">SAMN05216466_107242</name>
</gene>
<evidence type="ECO:0000256" key="1">
    <source>
        <dbReference type="SAM" id="SignalP"/>
    </source>
</evidence>
<organism evidence="2 3">
    <name type="scientific">Paraburkholderia phenazinium</name>
    <dbReference type="NCBI Taxonomy" id="60549"/>
    <lineage>
        <taxon>Bacteria</taxon>
        <taxon>Pseudomonadati</taxon>
        <taxon>Pseudomonadota</taxon>
        <taxon>Betaproteobacteria</taxon>
        <taxon>Burkholderiales</taxon>
        <taxon>Burkholderiaceae</taxon>
        <taxon>Paraburkholderia</taxon>
    </lineage>
</organism>
<evidence type="ECO:0008006" key="4">
    <source>
        <dbReference type="Google" id="ProtNLM"/>
    </source>
</evidence>
<feature type="signal peptide" evidence="1">
    <location>
        <begin position="1"/>
        <end position="28"/>
    </location>
</feature>
<evidence type="ECO:0000313" key="3">
    <source>
        <dbReference type="Proteomes" id="UP000199706"/>
    </source>
</evidence>
<dbReference type="PROSITE" id="PS51257">
    <property type="entry name" value="PROKAR_LIPOPROTEIN"/>
    <property type="match status" value="1"/>
</dbReference>
<dbReference type="InterPro" id="IPR006311">
    <property type="entry name" value="TAT_signal"/>
</dbReference>
<dbReference type="PROSITE" id="PS51318">
    <property type="entry name" value="TAT"/>
    <property type="match status" value="1"/>
</dbReference>
<dbReference type="AlphaFoldDB" id="A0A1G7ZZI9"/>
<evidence type="ECO:0000313" key="2">
    <source>
        <dbReference type="EMBL" id="SDH14021.1"/>
    </source>
</evidence>
<feature type="chain" id="PRO_5011701281" description="Lipoprotein" evidence="1">
    <location>
        <begin position="29"/>
        <end position="51"/>
    </location>
</feature>
<proteinExistence type="predicted"/>
<keyword evidence="1" id="KW-0732">Signal</keyword>
<dbReference type="EMBL" id="FNCJ01000007">
    <property type="protein sequence ID" value="SDH14021.1"/>
    <property type="molecule type" value="Genomic_DNA"/>
</dbReference>
<sequence length="51" mass="5054">MKNRTLLKRAALYALAAATAGLLLSGCAAPGPDAANGCVGPPGFCQPYFGS</sequence>
<accession>A0A1G7ZZI9</accession>
<name>A0A1G7ZZI9_9BURK</name>